<evidence type="ECO:0000256" key="1">
    <source>
        <dbReference type="SAM" id="MobiDB-lite"/>
    </source>
</evidence>
<dbReference type="AlphaFoldDB" id="A0A4C1ZWW5"/>
<feature type="compositionally biased region" description="Basic and acidic residues" evidence="1">
    <location>
        <begin position="694"/>
        <end position="746"/>
    </location>
</feature>
<sequence>MRAPRSGASETWPPSRREYVVGEYVQAREVYERAAAEAQTASWKCFCSAHDGESLWDSIYRVIRETGKKPGGCLTSNRLGTSNIRSRRPLAETFFPMTGSILTIRITRSQKANRRGWSSTRNRRICQGDHFTGLRPARCVGQSSGKDAGRAPPMHLMPRLQATQYGFMPQRGTEDVLYYLMTYIYKELNLKNIILMVSLDIEGAFDNAWWSALKAQLLAYNCPVNLYGMVKGYLQDREVIVRYAGGESRRRTSKDCIQGSIAGSTFWNLILDSLLRELGELGVYVQAFADDVVLMFSGQSASSIEEETNHALARVHCGGVRNKLRFAPSKTNSMVLTKKLKYDDPVVHMNGEQISLVGEIRLGLTIDRKLTFISHVAKACKKAINIYKGLARAAKATWGVPGSPHSVPAFRADPLEAAPSRHTSEEYDRFPLSYAKKVIRAASLKEWQQRYAEESTDEITKCFFTRVEQAYRILRDIDMTSQVAQTLTGHGGFAQYLFRLRDSPYYACDPVKIQNVLHVLEDCDMFLRERAALEAEFGVQTSGRHFLEILGDAHRRASICSQAGLNVRPGTSSAGGAPPVPLCTAASRFNSHASDGDDLAVEKKQKIKDDHSTACSEISNTCAQSLSYETKSTESNQSTAKPRKTKAEYQKEYRERQKAKKNEKKQESTAKPRKTNAEYQKEYRERQKAKKNEKKQESTAKPRKTKAEYQKEYRERQKAKKNENKQESIAKRPKTNAEHQKAFRERQKMKKIKNKLESTAKPRKTKAEYQKEYRERQKAKKNEKKQESTAKLPKTNAEHQKAFRERQKMKKIKNKNVVSWDTCHVLVHEFMSIYYALAGWSGNRERRDERTKRKREKEKVRSRSKIPISSKPAVRNFFPTRKAQYKNIDVYVYIRGCSLFWNEVPYGGLGGDRDFTA</sequence>
<protein>
    <submittedName>
        <fullName evidence="3">115 kDa protein in type-1 retrotransposable element R1DM</fullName>
    </submittedName>
</protein>
<feature type="compositionally biased region" description="Basic and acidic residues" evidence="1">
    <location>
        <begin position="645"/>
        <end position="656"/>
    </location>
</feature>
<feature type="compositionally biased region" description="Basic and acidic residues" evidence="1">
    <location>
        <begin position="754"/>
        <end position="776"/>
    </location>
</feature>
<dbReference type="EMBL" id="BGZK01002228">
    <property type="protein sequence ID" value="GBP91972.1"/>
    <property type="molecule type" value="Genomic_DNA"/>
</dbReference>
<dbReference type="InterPro" id="IPR000477">
    <property type="entry name" value="RT_dom"/>
</dbReference>
<evidence type="ECO:0000313" key="4">
    <source>
        <dbReference type="Proteomes" id="UP000299102"/>
    </source>
</evidence>
<proteinExistence type="predicted"/>
<feature type="compositionally biased region" description="Basic and acidic residues" evidence="1">
    <location>
        <begin position="844"/>
        <end position="861"/>
    </location>
</feature>
<gene>
    <name evidence="3" type="ORF">EVAR_59366_1</name>
</gene>
<feature type="compositionally biased region" description="Basic and acidic residues" evidence="1">
    <location>
        <begin position="664"/>
        <end position="686"/>
    </location>
</feature>
<dbReference type="STRING" id="151549.A0A4C1ZWW5"/>
<dbReference type="Proteomes" id="UP000299102">
    <property type="component" value="Unassembled WGS sequence"/>
</dbReference>
<comment type="caution">
    <text evidence="3">The sequence shown here is derived from an EMBL/GenBank/DDBJ whole genome shotgun (WGS) entry which is preliminary data.</text>
</comment>
<accession>A0A4C1ZWW5</accession>
<organism evidence="3 4">
    <name type="scientific">Eumeta variegata</name>
    <name type="common">Bagworm moth</name>
    <name type="synonym">Eumeta japonica</name>
    <dbReference type="NCBI Taxonomy" id="151549"/>
    <lineage>
        <taxon>Eukaryota</taxon>
        <taxon>Metazoa</taxon>
        <taxon>Ecdysozoa</taxon>
        <taxon>Arthropoda</taxon>
        <taxon>Hexapoda</taxon>
        <taxon>Insecta</taxon>
        <taxon>Pterygota</taxon>
        <taxon>Neoptera</taxon>
        <taxon>Endopterygota</taxon>
        <taxon>Lepidoptera</taxon>
        <taxon>Glossata</taxon>
        <taxon>Ditrysia</taxon>
        <taxon>Tineoidea</taxon>
        <taxon>Psychidae</taxon>
        <taxon>Oiketicinae</taxon>
        <taxon>Eumeta</taxon>
    </lineage>
</organism>
<feature type="domain" description="Reverse transcriptase" evidence="2">
    <location>
        <begin position="158"/>
        <end position="342"/>
    </location>
</feature>
<feature type="compositionally biased region" description="Basic and acidic residues" evidence="1">
    <location>
        <begin position="796"/>
        <end position="806"/>
    </location>
</feature>
<feature type="region of interest" description="Disordered" evidence="1">
    <location>
        <begin position="844"/>
        <end position="866"/>
    </location>
</feature>
<keyword evidence="4" id="KW-1185">Reference proteome</keyword>
<dbReference type="OrthoDB" id="411871at2759"/>
<feature type="region of interest" description="Disordered" evidence="1">
    <location>
        <begin position="626"/>
        <end position="807"/>
    </location>
</feature>
<evidence type="ECO:0000259" key="2">
    <source>
        <dbReference type="Pfam" id="PF00078"/>
    </source>
</evidence>
<reference evidence="3 4" key="1">
    <citation type="journal article" date="2019" name="Commun. Biol.">
        <title>The bagworm genome reveals a unique fibroin gene that provides high tensile strength.</title>
        <authorList>
            <person name="Kono N."/>
            <person name="Nakamura H."/>
            <person name="Ohtoshi R."/>
            <person name="Tomita M."/>
            <person name="Numata K."/>
            <person name="Arakawa K."/>
        </authorList>
    </citation>
    <scope>NUCLEOTIDE SEQUENCE [LARGE SCALE GENOMIC DNA]</scope>
</reference>
<dbReference type="Pfam" id="PF00078">
    <property type="entry name" value="RVT_1"/>
    <property type="match status" value="1"/>
</dbReference>
<feature type="compositionally biased region" description="Polar residues" evidence="1">
    <location>
        <begin position="626"/>
        <end position="640"/>
    </location>
</feature>
<evidence type="ECO:0000313" key="3">
    <source>
        <dbReference type="EMBL" id="GBP91972.1"/>
    </source>
</evidence>
<name>A0A4C1ZWW5_EUMVA</name>
<dbReference type="PANTHER" id="PTHR19446">
    <property type="entry name" value="REVERSE TRANSCRIPTASES"/>
    <property type="match status" value="1"/>
</dbReference>